<reference evidence="3 4" key="1">
    <citation type="submission" date="2016-10" db="EMBL/GenBank/DDBJ databases">
        <authorList>
            <person name="Cai Z."/>
        </authorList>
    </citation>
    <scope>NUCLEOTIDE SEQUENCE [LARGE SCALE GENOMIC DNA]</scope>
</reference>
<dbReference type="InterPro" id="IPR021855">
    <property type="entry name" value="PAM68-like"/>
</dbReference>
<feature type="transmembrane region" description="Helical" evidence="2">
    <location>
        <begin position="156"/>
        <end position="178"/>
    </location>
</feature>
<dbReference type="PANTHER" id="PTHR34575">
    <property type="entry name" value="PROTEIN PAM68, CHLOROPLASTIC"/>
    <property type="match status" value="1"/>
</dbReference>
<dbReference type="STRING" id="3088.A0A383V5X4"/>
<evidence type="ECO:0008006" key="5">
    <source>
        <dbReference type="Google" id="ProtNLM"/>
    </source>
</evidence>
<dbReference type="Pfam" id="PF11947">
    <property type="entry name" value="DUF3464"/>
    <property type="match status" value="1"/>
</dbReference>
<organism evidence="3 4">
    <name type="scientific">Tetradesmus obliquus</name>
    <name type="common">Green alga</name>
    <name type="synonym">Acutodesmus obliquus</name>
    <dbReference type="NCBI Taxonomy" id="3088"/>
    <lineage>
        <taxon>Eukaryota</taxon>
        <taxon>Viridiplantae</taxon>
        <taxon>Chlorophyta</taxon>
        <taxon>core chlorophytes</taxon>
        <taxon>Chlorophyceae</taxon>
        <taxon>CS clade</taxon>
        <taxon>Sphaeropleales</taxon>
        <taxon>Scenedesmaceae</taxon>
        <taxon>Tetradesmus</taxon>
    </lineage>
</organism>
<evidence type="ECO:0000313" key="4">
    <source>
        <dbReference type="Proteomes" id="UP000256970"/>
    </source>
</evidence>
<keyword evidence="2" id="KW-0812">Transmembrane</keyword>
<keyword evidence="2" id="KW-1133">Transmembrane helix</keyword>
<feature type="region of interest" description="Disordered" evidence="1">
    <location>
        <begin position="30"/>
        <end position="104"/>
    </location>
</feature>
<accession>A0A383V5X4</accession>
<feature type="compositionally biased region" description="Polar residues" evidence="1">
    <location>
        <begin position="49"/>
        <end position="66"/>
    </location>
</feature>
<evidence type="ECO:0000313" key="3">
    <source>
        <dbReference type="EMBL" id="SZX60353.1"/>
    </source>
</evidence>
<feature type="compositionally biased region" description="Low complexity" evidence="1">
    <location>
        <begin position="74"/>
        <end position="86"/>
    </location>
</feature>
<name>A0A383V5X4_TETOB</name>
<proteinExistence type="predicted"/>
<dbReference type="PANTHER" id="PTHR34575:SF1">
    <property type="entry name" value="PROTEIN PAM68, CHLOROPLASTIC"/>
    <property type="match status" value="1"/>
</dbReference>
<dbReference type="AlphaFoldDB" id="A0A383V5X4"/>
<evidence type="ECO:0000256" key="2">
    <source>
        <dbReference type="SAM" id="Phobius"/>
    </source>
</evidence>
<evidence type="ECO:0000256" key="1">
    <source>
        <dbReference type="SAM" id="MobiDB-lite"/>
    </source>
</evidence>
<keyword evidence="4" id="KW-1185">Reference proteome</keyword>
<protein>
    <recommendedName>
        <fullName evidence="5">Protein PAM68, chloroplastic</fullName>
    </recommendedName>
</protein>
<keyword evidence="2" id="KW-0472">Membrane</keyword>
<gene>
    <name evidence="3" type="ORF">BQ4739_LOCUS907</name>
</gene>
<dbReference type="Proteomes" id="UP000256970">
    <property type="component" value="Unassembled WGS sequence"/>
</dbReference>
<feature type="compositionally biased region" description="Basic residues" evidence="1">
    <location>
        <begin position="32"/>
        <end position="42"/>
    </location>
</feature>
<feature type="transmembrane region" description="Helical" evidence="2">
    <location>
        <begin position="124"/>
        <end position="144"/>
    </location>
</feature>
<dbReference type="EMBL" id="FNXT01000059">
    <property type="protein sequence ID" value="SZX60353.1"/>
    <property type="molecule type" value="Genomic_DNA"/>
</dbReference>
<feature type="compositionally biased region" description="Low complexity" evidence="1">
    <location>
        <begin position="93"/>
        <end position="104"/>
    </location>
</feature>
<sequence length="212" mass="23299">MMQLQRLAVGQRPTISSRASRTICRPLCAKQKQNKVNKRGKVSSRPGPGSQSSEEAQQLLVQQPQGVSPAEVTAQLEQQKQQQQPQVQPPQQPAAAAAAAPQQAGRQAITETPQVVVDRMFKRVLTFAGAPVALGMVLFPVFWYLKVVQKLEYPLWVVYVTQAAMFGGGLLGITYGILSTSWDPRREGSALGWQELKANLPVLLSKNKEQQQ</sequence>